<evidence type="ECO:0008006" key="2">
    <source>
        <dbReference type="Google" id="ProtNLM"/>
    </source>
</evidence>
<dbReference type="AlphaFoldDB" id="A0A0F9RQ59"/>
<proteinExistence type="predicted"/>
<comment type="caution">
    <text evidence="1">The sequence shown here is derived from an EMBL/GenBank/DDBJ whole genome shotgun (WGS) entry which is preliminary data.</text>
</comment>
<sequence length="350" mass="36629">MGILDQDVRQFEATTGRRLPAFLKRRFSEAAIREKGRRTAEGRRLGILEKSVATGEERLAESKRQFDIGVGLTEEARIEQAKADEISGLVDIGTLAVSAKKSGILKGSPYVPPITLGTGVPPTGITTGAAESAVTGAVSPTATPGILESVSGAVAPLAQGFVAGKVGGFVGKALTGAGEEGHKGGERITGAAIGGTAGAATGALIGQALIPIPIVGAAIGTIIGGLFGAAEGSGGTHICTELHRQGLLSDELYDIDVQYAKTLDIEVVRGYQKWAKPVADKMAESKVLTNIVKSFAIPWAHHMAYKMDPENHKDNLFGKAVMKIGVPLCRINGRKIKWQVSYPESVNQER</sequence>
<name>A0A0F9RQ59_9ZZZZ</name>
<organism evidence="1">
    <name type="scientific">marine sediment metagenome</name>
    <dbReference type="NCBI Taxonomy" id="412755"/>
    <lineage>
        <taxon>unclassified sequences</taxon>
        <taxon>metagenomes</taxon>
        <taxon>ecological metagenomes</taxon>
    </lineage>
</organism>
<protein>
    <recommendedName>
        <fullName evidence="2">Glycine zipper domain-containing protein</fullName>
    </recommendedName>
</protein>
<accession>A0A0F9RQ59</accession>
<gene>
    <name evidence="1" type="ORF">LCGC14_0945600</name>
</gene>
<dbReference type="EMBL" id="LAZR01003334">
    <property type="protein sequence ID" value="KKN19448.1"/>
    <property type="molecule type" value="Genomic_DNA"/>
</dbReference>
<reference evidence="1" key="1">
    <citation type="journal article" date="2015" name="Nature">
        <title>Complex archaea that bridge the gap between prokaryotes and eukaryotes.</title>
        <authorList>
            <person name="Spang A."/>
            <person name="Saw J.H."/>
            <person name="Jorgensen S.L."/>
            <person name="Zaremba-Niedzwiedzka K."/>
            <person name="Martijn J."/>
            <person name="Lind A.E."/>
            <person name="van Eijk R."/>
            <person name="Schleper C."/>
            <person name="Guy L."/>
            <person name="Ettema T.J."/>
        </authorList>
    </citation>
    <scope>NUCLEOTIDE SEQUENCE</scope>
</reference>
<evidence type="ECO:0000313" key="1">
    <source>
        <dbReference type="EMBL" id="KKN19448.1"/>
    </source>
</evidence>